<dbReference type="PANTHER" id="PTHR34466:SF1">
    <property type="entry name" value="OS06G0609800 PROTEIN"/>
    <property type="match status" value="1"/>
</dbReference>
<feature type="region of interest" description="Disordered" evidence="2">
    <location>
        <begin position="252"/>
        <end position="293"/>
    </location>
</feature>
<feature type="compositionally biased region" description="Low complexity" evidence="2">
    <location>
        <begin position="23"/>
        <end position="34"/>
    </location>
</feature>
<evidence type="ECO:0000256" key="1">
    <source>
        <dbReference type="SAM" id="Coils"/>
    </source>
</evidence>
<dbReference type="Proteomes" id="UP001652660">
    <property type="component" value="Chromosome 4e"/>
</dbReference>
<reference evidence="4" key="1">
    <citation type="submission" date="2025-08" db="UniProtKB">
        <authorList>
            <consortium name="RefSeq"/>
        </authorList>
    </citation>
    <scope>IDENTIFICATION</scope>
    <source>
        <tissue evidence="4">Leaves</tissue>
    </source>
</reference>
<feature type="region of interest" description="Disordered" evidence="2">
    <location>
        <begin position="102"/>
        <end position="183"/>
    </location>
</feature>
<evidence type="ECO:0000313" key="3">
    <source>
        <dbReference type="Proteomes" id="UP001652660"/>
    </source>
</evidence>
<gene>
    <name evidence="4" type="primary">LOC140006011</name>
</gene>
<accession>A0ABM4U8K3</accession>
<sequence>MATSAFKSTTKRLSVGGGGGSSSGASADDSFSSGNNDTAKAHRRSRSLSQFSRRLPLELEEESSSTAAADYRGAPRGKFVNTTRGSEALEISLDDLALEFFSSNSTNGDEATESGERGRSRSARRGPEIGRWASDTASSRRRGRSVSRHRDGVEHKKVVSGGNESKIGTSEANSRRRRSLSVARHRISDSEVVSNCTGSKIGTSEPNWRRRRSLSVVRHRVSDSESDAFRNSQSHYSVKSINSWNSQIQKTSASADRRLQKSASQKDLAHLHDGYSSHSSALTDEETKDAQCGKNGAERTIRTVYAQKAQHPNESVINSGLYEVMCKELRYAVEEIRTELEHARVKNDDGVPSDSNGLQALESYATKLEQSRKRKQDLLAEMLLEEQHGRELSKIVKELLPDSKCVSDGKKPARARKRSTDRNRMSKRLTEEAERYFEDFISNVEDTDISSFDGERSDGSSTLGGMTKPRDSTIRNTEGFQSPIGCDPHPVEMEGIILPWLQWETSNDGSVLDKVRKHTPITPKTLQWDAEQAISVKRDLSHYSISSHGSSSPGFIYVHSVNSSVDDREKSRDSGIRLMSSFDMSEYLLPRQNDELLYERYKERNRINSGGLLLCSNVL</sequence>
<dbReference type="RefSeq" id="XP_071903613.1">
    <property type="nucleotide sequence ID" value="XM_072047512.1"/>
</dbReference>
<keyword evidence="1" id="KW-0175">Coiled coil</keyword>
<evidence type="ECO:0000313" key="4">
    <source>
        <dbReference type="RefSeq" id="XP_071903613.1"/>
    </source>
</evidence>
<organism evidence="3 4">
    <name type="scientific">Coffea arabica</name>
    <name type="common">Arabian coffee</name>
    <dbReference type="NCBI Taxonomy" id="13443"/>
    <lineage>
        <taxon>Eukaryota</taxon>
        <taxon>Viridiplantae</taxon>
        <taxon>Streptophyta</taxon>
        <taxon>Embryophyta</taxon>
        <taxon>Tracheophyta</taxon>
        <taxon>Spermatophyta</taxon>
        <taxon>Magnoliopsida</taxon>
        <taxon>eudicotyledons</taxon>
        <taxon>Gunneridae</taxon>
        <taxon>Pentapetalae</taxon>
        <taxon>asterids</taxon>
        <taxon>lamiids</taxon>
        <taxon>Gentianales</taxon>
        <taxon>Rubiaceae</taxon>
        <taxon>Ixoroideae</taxon>
        <taxon>Gardenieae complex</taxon>
        <taxon>Bertiereae - Coffeeae clade</taxon>
        <taxon>Coffeeae</taxon>
        <taxon>Coffea</taxon>
    </lineage>
</organism>
<dbReference type="GeneID" id="140006011"/>
<proteinExistence type="predicted"/>
<feature type="region of interest" description="Disordered" evidence="2">
    <location>
        <begin position="405"/>
        <end position="425"/>
    </location>
</feature>
<protein>
    <submittedName>
        <fullName evidence="4">Uncharacterized protein isoform X1</fullName>
    </submittedName>
</protein>
<evidence type="ECO:0000256" key="2">
    <source>
        <dbReference type="SAM" id="MobiDB-lite"/>
    </source>
</evidence>
<feature type="region of interest" description="Disordered" evidence="2">
    <location>
        <begin position="1"/>
        <end position="85"/>
    </location>
</feature>
<name>A0ABM4U8K3_COFAR</name>
<keyword evidence="3" id="KW-1185">Reference proteome</keyword>
<feature type="compositionally biased region" description="Polar residues" evidence="2">
    <location>
        <begin position="162"/>
        <end position="172"/>
    </location>
</feature>
<feature type="compositionally biased region" description="Polar residues" evidence="2">
    <location>
        <begin position="1"/>
        <end position="12"/>
    </location>
</feature>
<feature type="region of interest" description="Disordered" evidence="2">
    <location>
        <begin position="449"/>
        <end position="488"/>
    </location>
</feature>
<dbReference type="PANTHER" id="PTHR34466">
    <property type="entry name" value="OS11G0129800 PROTEIN"/>
    <property type="match status" value="1"/>
</dbReference>
<feature type="coiled-coil region" evidence="1">
    <location>
        <begin position="326"/>
        <end position="381"/>
    </location>
</feature>
<feature type="compositionally biased region" description="Basic and acidic residues" evidence="2">
    <location>
        <begin position="148"/>
        <end position="157"/>
    </location>
</feature>